<comment type="caution">
    <text evidence="4">The sequence shown here is derived from an EMBL/GenBank/DDBJ whole genome shotgun (WGS) entry which is preliminary data.</text>
</comment>
<dbReference type="OrthoDB" id="2356263at2"/>
<proteinExistence type="predicted"/>
<protein>
    <submittedName>
        <fullName evidence="4">TetR family transcriptional regulator</fullName>
    </submittedName>
</protein>
<keyword evidence="5" id="KW-1185">Reference proteome</keyword>
<name>A0A1E3T8L6_9MYCO</name>
<dbReference type="InterPro" id="IPR009057">
    <property type="entry name" value="Homeodomain-like_sf"/>
</dbReference>
<dbReference type="GO" id="GO:0003677">
    <property type="term" value="F:DNA binding"/>
    <property type="evidence" value="ECO:0007669"/>
    <property type="project" value="UniProtKB-KW"/>
</dbReference>
<evidence type="ECO:0000259" key="2">
    <source>
        <dbReference type="Pfam" id="PF00440"/>
    </source>
</evidence>
<keyword evidence="1" id="KW-0238">DNA-binding</keyword>
<dbReference type="RefSeq" id="WP_069398305.1">
    <property type="nucleotide sequence ID" value="NZ_JACKTB010000097.1"/>
</dbReference>
<dbReference type="STRING" id="243061.AWC25_22440"/>
<dbReference type="InterPro" id="IPR001647">
    <property type="entry name" value="HTH_TetR"/>
</dbReference>
<evidence type="ECO:0000313" key="4">
    <source>
        <dbReference type="EMBL" id="ODR10836.1"/>
    </source>
</evidence>
<evidence type="ECO:0000256" key="1">
    <source>
        <dbReference type="ARBA" id="ARBA00023125"/>
    </source>
</evidence>
<dbReference type="Pfam" id="PF00440">
    <property type="entry name" value="TetR_N"/>
    <property type="match status" value="1"/>
</dbReference>
<feature type="domain" description="HTH tetR-type" evidence="2">
    <location>
        <begin position="20"/>
        <end position="67"/>
    </location>
</feature>
<dbReference type="EMBL" id="MIHC01000001">
    <property type="protein sequence ID" value="ODR10836.1"/>
    <property type="molecule type" value="Genomic_DNA"/>
</dbReference>
<sequence>MTTAGRAVRTERASSTQEAILVAAERLYAEHGMFAVSNRQVSEAAGQGNNAAVGYHFGTKADLVRAIEEKHRGPVERLREQMVAELLTSGGDTEMRGWVACLVRPLTDHLEELGNPSWYARFAAQAMTDPAYYNIIVKGALSSPSLVQVVEGINRCLPNLPADVRFERNIMARNLLMHTCADRERALAAGAAMMQPSWRAASFGLIDAIVGLWLAPVTPYE</sequence>
<dbReference type="AlphaFoldDB" id="A0A1E3T8L6"/>
<evidence type="ECO:0000259" key="3">
    <source>
        <dbReference type="Pfam" id="PF17939"/>
    </source>
</evidence>
<gene>
    <name evidence="4" type="ORF">BHQ21_00205</name>
</gene>
<feature type="domain" description="PsrA tetracyclin repressor-like C-terminal" evidence="3">
    <location>
        <begin position="101"/>
        <end position="192"/>
    </location>
</feature>
<accession>A0A1E3T8L6</accession>
<dbReference type="Pfam" id="PF17939">
    <property type="entry name" value="TetR_C_30"/>
    <property type="match status" value="1"/>
</dbReference>
<evidence type="ECO:0000313" key="5">
    <source>
        <dbReference type="Proteomes" id="UP000094224"/>
    </source>
</evidence>
<dbReference type="Proteomes" id="UP000094224">
    <property type="component" value="Unassembled WGS sequence"/>
</dbReference>
<dbReference type="InterPro" id="IPR041586">
    <property type="entry name" value="PsrA_TetR_C"/>
</dbReference>
<dbReference type="Gene3D" id="1.10.357.10">
    <property type="entry name" value="Tetracycline Repressor, domain 2"/>
    <property type="match status" value="1"/>
</dbReference>
<reference evidence="5" key="1">
    <citation type="submission" date="2016-09" db="EMBL/GenBank/DDBJ databases">
        <authorList>
            <person name="Greninger A.L."/>
            <person name="Jerome K.R."/>
            <person name="Mcnair B."/>
            <person name="Wallis C."/>
            <person name="Fang F."/>
        </authorList>
    </citation>
    <scope>NUCLEOTIDE SEQUENCE [LARGE SCALE GENOMIC DNA]</scope>
    <source>
        <strain evidence="5">BC1_M4</strain>
    </source>
</reference>
<organism evidence="4 5">
    <name type="scientific">Mycobacterium sherrisii</name>
    <dbReference type="NCBI Taxonomy" id="243061"/>
    <lineage>
        <taxon>Bacteria</taxon>
        <taxon>Bacillati</taxon>
        <taxon>Actinomycetota</taxon>
        <taxon>Actinomycetes</taxon>
        <taxon>Mycobacteriales</taxon>
        <taxon>Mycobacteriaceae</taxon>
        <taxon>Mycobacterium</taxon>
        <taxon>Mycobacterium simiae complex</taxon>
    </lineage>
</organism>
<dbReference type="SUPFAM" id="SSF46689">
    <property type="entry name" value="Homeodomain-like"/>
    <property type="match status" value="1"/>
</dbReference>